<feature type="transmembrane region" description="Helical" evidence="1">
    <location>
        <begin position="59"/>
        <end position="89"/>
    </location>
</feature>
<evidence type="ECO:0000313" key="3">
    <source>
        <dbReference type="Proteomes" id="UP000219338"/>
    </source>
</evidence>
<dbReference type="OrthoDB" id="2862910at2759"/>
<organism evidence="2 3">
    <name type="scientific">Armillaria ostoyae</name>
    <name type="common">Armillaria root rot fungus</name>
    <dbReference type="NCBI Taxonomy" id="47428"/>
    <lineage>
        <taxon>Eukaryota</taxon>
        <taxon>Fungi</taxon>
        <taxon>Dikarya</taxon>
        <taxon>Basidiomycota</taxon>
        <taxon>Agaricomycotina</taxon>
        <taxon>Agaricomycetes</taxon>
        <taxon>Agaricomycetidae</taxon>
        <taxon>Agaricales</taxon>
        <taxon>Marasmiineae</taxon>
        <taxon>Physalacriaceae</taxon>
        <taxon>Armillaria</taxon>
    </lineage>
</organism>
<feature type="transmembrane region" description="Helical" evidence="1">
    <location>
        <begin position="153"/>
        <end position="175"/>
    </location>
</feature>
<protein>
    <submittedName>
        <fullName evidence="2">Uncharacterized protein</fullName>
    </submittedName>
</protein>
<dbReference type="Proteomes" id="UP000219338">
    <property type="component" value="Unassembled WGS sequence"/>
</dbReference>
<keyword evidence="1" id="KW-0812">Transmembrane</keyword>
<dbReference type="EMBL" id="FUEG01000001">
    <property type="protein sequence ID" value="SJK98864.1"/>
    <property type="molecule type" value="Genomic_DNA"/>
</dbReference>
<keyword evidence="1" id="KW-1133">Transmembrane helix</keyword>
<sequence>MSTSDHNGRSGVQGPVPDVASHAYRDYGAIEAALGQSQAANNEVPYYRGQGVGIIGKTIVFLILIPFTLICVAIIAGIFGAISGTWIVIGHWILLHLSPAPSPYSEATLWSTFMVGLWGSAATFLPFCVLNASLHVCCMRASCGVGPVLALRFVLGVFKVGLDCVAGVPLVGYYYGMETLGLDYVIRAAILLNWFESIHGSTTIYKRLDAS</sequence>
<accession>A0A284QQV5</accession>
<evidence type="ECO:0000256" key="1">
    <source>
        <dbReference type="SAM" id="Phobius"/>
    </source>
</evidence>
<keyword evidence="1" id="KW-0472">Membrane</keyword>
<evidence type="ECO:0000313" key="2">
    <source>
        <dbReference type="EMBL" id="SJK98864.1"/>
    </source>
</evidence>
<keyword evidence="3" id="KW-1185">Reference proteome</keyword>
<gene>
    <name evidence="2" type="ORF">ARMOST_02136</name>
</gene>
<reference evidence="3" key="1">
    <citation type="journal article" date="2017" name="Nat. Ecol. Evol.">
        <title>Genome expansion and lineage-specific genetic innovations in the forest pathogenic fungi Armillaria.</title>
        <authorList>
            <person name="Sipos G."/>
            <person name="Prasanna A.N."/>
            <person name="Walter M.C."/>
            <person name="O'Connor E."/>
            <person name="Balint B."/>
            <person name="Krizsan K."/>
            <person name="Kiss B."/>
            <person name="Hess J."/>
            <person name="Varga T."/>
            <person name="Slot J."/>
            <person name="Riley R."/>
            <person name="Boka B."/>
            <person name="Rigling D."/>
            <person name="Barry K."/>
            <person name="Lee J."/>
            <person name="Mihaltcheva S."/>
            <person name="LaButti K."/>
            <person name="Lipzen A."/>
            <person name="Waldron R."/>
            <person name="Moloney N.M."/>
            <person name="Sperisen C."/>
            <person name="Kredics L."/>
            <person name="Vagvoelgyi C."/>
            <person name="Patrignani A."/>
            <person name="Fitzpatrick D."/>
            <person name="Nagy I."/>
            <person name="Doyle S."/>
            <person name="Anderson J.B."/>
            <person name="Grigoriev I.V."/>
            <person name="Gueldener U."/>
            <person name="Muensterkoetter M."/>
            <person name="Nagy L.G."/>
        </authorList>
    </citation>
    <scope>NUCLEOTIDE SEQUENCE [LARGE SCALE GENOMIC DNA]</scope>
    <source>
        <strain evidence="3">C18/9</strain>
    </source>
</reference>
<dbReference type="AlphaFoldDB" id="A0A284QQV5"/>
<name>A0A284QQV5_ARMOS</name>
<proteinExistence type="predicted"/>
<feature type="transmembrane region" description="Helical" evidence="1">
    <location>
        <begin position="109"/>
        <end position="132"/>
    </location>
</feature>